<name>A0A5S9BZ18_9CAUD</name>
<proteinExistence type="predicted"/>
<dbReference type="GeneID" id="55802913"/>
<keyword evidence="2" id="KW-1185">Reference proteome</keyword>
<accession>A0A5S9BZ18</accession>
<evidence type="ECO:0000313" key="1">
    <source>
        <dbReference type="EMBL" id="BBI90500.1"/>
    </source>
</evidence>
<dbReference type="KEGG" id="vg:55802913"/>
<dbReference type="Proteomes" id="UP000422648">
    <property type="component" value="Segment"/>
</dbReference>
<dbReference type="EMBL" id="AP019524">
    <property type="protein sequence ID" value="BBI90500.1"/>
    <property type="molecule type" value="Genomic_DNA"/>
</dbReference>
<dbReference type="RefSeq" id="YP_009873792.1">
    <property type="nucleotide sequence ID" value="NC_049340.1"/>
</dbReference>
<evidence type="ECO:0000313" key="2">
    <source>
        <dbReference type="Proteomes" id="UP000422648"/>
    </source>
</evidence>
<protein>
    <submittedName>
        <fullName evidence="1">Uncharacterized protein</fullName>
    </submittedName>
</protein>
<reference evidence="1 2" key="1">
    <citation type="journal article" date="2019" name="Arch. Virol.">
        <title>A novel jumbo Tenacibaculum maritimum lytic phage with head-fiber-like appendages.</title>
        <authorList>
            <person name="Kawato Y."/>
            <person name="Istiqomah I."/>
            <person name="Gaafar A.Y."/>
            <person name="Hanaoka M."/>
            <person name="Ishimaru K."/>
            <person name="Yasuike M."/>
            <person name="Nishiki I."/>
            <person name="Nakamura Y."/>
            <person name="Fujiwara A."/>
            <person name="Nakai T."/>
        </authorList>
    </citation>
    <scope>NUCLEOTIDE SEQUENCE [LARGE SCALE GENOMIC DNA]</scope>
    <source>
        <strain evidence="1 2">PTm1</strain>
    </source>
</reference>
<sequence>MTDIERMFDDRRYVVKLVSKLIKDKFIILGTLYKMDDNFNLTIDNLLLDEIRVTFINKDGVEITLRWYYNSFGFVGYFFEQPKSHEVLRQIDNMETLRFLVDSLYNTVTKHTEEYLKKEVGNWAKSGLLSNKI</sequence>
<organism evidence="1 2">
    <name type="scientific">Tenacibaculum phage PTm1</name>
    <dbReference type="NCBI Taxonomy" id="2547425"/>
    <lineage>
        <taxon>Viruses</taxon>
        <taxon>Duplodnaviria</taxon>
        <taxon>Heunggongvirae</taxon>
        <taxon>Uroviricota</taxon>
        <taxon>Caudoviricetes</taxon>
        <taxon>Shirahamavirus</taxon>
        <taxon>Shirahamavirus PTm1</taxon>
    </lineage>
</organism>